<comment type="caution">
    <text evidence="2">The sequence shown here is derived from an EMBL/GenBank/DDBJ whole genome shotgun (WGS) entry which is preliminary data.</text>
</comment>
<evidence type="ECO:0000313" key="3">
    <source>
        <dbReference type="Proteomes" id="UP000015530"/>
    </source>
</evidence>
<dbReference type="Proteomes" id="UP000015530">
    <property type="component" value="Unassembled WGS sequence"/>
</dbReference>
<dbReference type="OrthoDB" id="10480926at2759"/>
<accession>T0KTR5</accession>
<dbReference type="AlphaFoldDB" id="T0KTR5"/>
<evidence type="ECO:0000313" key="2">
    <source>
        <dbReference type="EMBL" id="EQB56043.1"/>
    </source>
</evidence>
<feature type="region of interest" description="Disordered" evidence="1">
    <location>
        <begin position="120"/>
        <end position="143"/>
    </location>
</feature>
<organism evidence="2 3">
    <name type="scientific">Colletotrichum gloeosporioides (strain Cg-14)</name>
    <name type="common">Anthracnose fungus</name>
    <name type="synonym">Glomerella cingulata</name>
    <dbReference type="NCBI Taxonomy" id="1237896"/>
    <lineage>
        <taxon>Eukaryota</taxon>
        <taxon>Fungi</taxon>
        <taxon>Dikarya</taxon>
        <taxon>Ascomycota</taxon>
        <taxon>Pezizomycotina</taxon>
        <taxon>Sordariomycetes</taxon>
        <taxon>Hypocreomycetidae</taxon>
        <taxon>Glomerellales</taxon>
        <taxon>Glomerellaceae</taxon>
        <taxon>Colletotrichum</taxon>
        <taxon>Colletotrichum gloeosporioides species complex</taxon>
    </lineage>
</organism>
<dbReference type="EMBL" id="AMYD01000799">
    <property type="protein sequence ID" value="EQB56043.1"/>
    <property type="molecule type" value="Genomic_DNA"/>
</dbReference>
<feature type="compositionally biased region" description="Low complexity" evidence="1">
    <location>
        <begin position="125"/>
        <end position="138"/>
    </location>
</feature>
<evidence type="ECO:0000256" key="1">
    <source>
        <dbReference type="SAM" id="MobiDB-lite"/>
    </source>
</evidence>
<proteinExistence type="predicted"/>
<sequence length="207" mass="23387">MEKPDEPPGDVCQILCLTRDGQTPITCAKHDPALDDATRIQRRFHHIRAVQGKRDKTKIGIINKMEAWLLPHGKFNQQRFSDALQQSQGCDWQCCRSREAAANDPEKSITVLDNATAETQNAEESSITVSTTTTQSQSKGDQNVASRHVKCLKNWKITEDELTRFFIDAPTGNTWRSIVEYCELDSGLKSKRPMQTLMKAFPNKPAR</sequence>
<reference evidence="3" key="1">
    <citation type="journal article" date="2013" name="Mol. Plant Microbe Interact.">
        <title>Global aspects of pacC regulation of pathogenicity genes in Colletotrichum gloeosporioides as revealed by transcriptome analysis.</title>
        <authorList>
            <person name="Alkan N."/>
            <person name="Meng X."/>
            <person name="Friedlander G."/>
            <person name="Reuveni E."/>
            <person name="Sukno S."/>
            <person name="Sherman A."/>
            <person name="Thon M."/>
            <person name="Fluhr R."/>
            <person name="Prusky D."/>
        </authorList>
    </citation>
    <scope>NUCLEOTIDE SEQUENCE [LARGE SCALE GENOMIC DNA]</scope>
    <source>
        <strain evidence="3">Cg-14</strain>
    </source>
</reference>
<dbReference type="HOGENOM" id="CLU_1326278_0_0_1"/>
<protein>
    <submittedName>
        <fullName evidence="2">Uncharacterized protein</fullName>
    </submittedName>
</protein>
<gene>
    <name evidence="2" type="ORF">CGLO_03967</name>
</gene>
<name>T0KTR5_COLGC</name>